<dbReference type="InterPro" id="IPR036950">
    <property type="entry name" value="PBP_transglycosylase"/>
</dbReference>
<dbReference type="InterPro" id="IPR050396">
    <property type="entry name" value="Glycosyltr_51/Transpeptidase"/>
</dbReference>
<gene>
    <name evidence="3" type="ORF">CO102_01730</name>
</gene>
<dbReference type="InterPro" id="IPR001264">
    <property type="entry name" value="Glyco_trans_51"/>
</dbReference>
<sequence>EAILSIEDDQFYRHSGIDIPGILKSICGEFGVCQKRGGSTITQQFVKNAFLSSERTYTRKLKELILAVKLEHAFTKDQILEMYLNRIPYGSNVYGVELAAR</sequence>
<dbReference type="GO" id="GO:0008955">
    <property type="term" value="F:peptidoglycan glycosyltransferase activity"/>
    <property type="evidence" value="ECO:0007669"/>
    <property type="project" value="TreeGrafter"/>
</dbReference>
<reference evidence="4" key="1">
    <citation type="submission" date="2017-09" db="EMBL/GenBank/DDBJ databases">
        <title>Depth-based differentiation of microbial function through sediment-hosted aquifers and enrichment of novel symbionts in the deep terrestrial subsurface.</title>
        <authorList>
            <person name="Probst A.J."/>
            <person name="Ladd B."/>
            <person name="Jarett J.K."/>
            <person name="Geller-Mcgrath D.E."/>
            <person name="Sieber C.M.K."/>
            <person name="Emerson J.B."/>
            <person name="Anantharaman K."/>
            <person name="Thomas B.C."/>
            <person name="Malmstrom R."/>
            <person name="Stieglmeier M."/>
            <person name="Klingl A."/>
            <person name="Woyke T."/>
            <person name="Ryan C.M."/>
            <person name="Banfield J.F."/>
        </authorList>
    </citation>
    <scope>NUCLEOTIDE SEQUENCE [LARGE SCALE GENOMIC DNA]</scope>
</reference>
<dbReference type="PANTHER" id="PTHR32282">
    <property type="entry name" value="BINDING PROTEIN TRANSPEPTIDASE, PUTATIVE-RELATED"/>
    <property type="match status" value="1"/>
</dbReference>
<dbReference type="PANTHER" id="PTHR32282:SF33">
    <property type="entry name" value="PEPTIDOGLYCAN GLYCOSYLTRANSFERASE"/>
    <property type="match status" value="1"/>
</dbReference>
<feature type="non-terminal residue" evidence="3">
    <location>
        <position position="1"/>
    </location>
</feature>
<dbReference type="EMBL" id="PFUA01000039">
    <property type="protein sequence ID" value="PJB50256.1"/>
    <property type="molecule type" value="Genomic_DNA"/>
</dbReference>
<dbReference type="Pfam" id="PF00912">
    <property type="entry name" value="Transgly"/>
    <property type="match status" value="1"/>
</dbReference>
<evidence type="ECO:0000256" key="1">
    <source>
        <dbReference type="ARBA" id="ARBA00022679"/>
    </source>
</evidence>
<feature type="domain" description="Glycosyl transferase family 51" evidence="2">
    <location>
        <begin position="1"/>
        <end position="101"/>
    </location>
</feature>
<dbReference type="AlphaFoldDB" id="A0A2M8C2A1"/>
<name>A0A2M8C2A1_9BACT</name>
<evidence type="ECO:0000313" key="4">
    <source>
        <dbReference type="Proteomes" id="UP000228770"/>
    </source>
</evidence>
<feature type="non-terminal residue" evidence="3">
    <location>
        <position position="101"/>
    </location>
</feature>
<evidence type="ECO:0000259" key="2">
    <source>
        <dbReference type="Pfam" id="PF00912"/>
    </source>
</evidence>
<dbReference type="SUPFAM" id="SSF53955">
    <property type="entry name" value="Lysozyme-like"/>
    <property type="match status" value="1"/>
</dbReference>
<dbReference type="GO" id="GO:0009252">
    <property type="term" value="P:peptidoglycan biosynthetic process"/>
    <property type="evidence" value="ECO:0007669"/>
    <property type="project" value="TreeGrafter"/>
</dbReference>
<dbReference type="GO" id="GO:0030288">
    <property type="term" value="C:outer membrane-bounded periplasmic space"/>
    <property type="evidence" value="ECO:0007669"/>
    <property type="project" value="TreeGrafter"/>
</dbReference>
<proteinExistence type="predicted"/>
<comment type="caution">
    <text evidence="3">The sequence shown here is derived from an EMBL/GenBank/DDBJ whole genome shotgun (WGS) entry which is preliminary data.</text>
</comment>
<evidence type="ECO:0000313" key="3">
    <source>
        <dbReference type="EMBL" id="PJB50256.1"/>
    </source>
</evidence>
<dbReference type="Gene3D" id="1.10.3810.10">
    <property type="entry name" value="Biosynthetic peptidoglycan transglycosylase-like"/>
    <property type="match status" value="1"/>
</dbReference>
<dbReference type="Proteomes" id="UP000228770">
    <property type="component" value="Unassembled WGS sequence"/>
</dbReference>
<dbReference type="InterPro" id="IPR023346">
    <property type="entry name" value="Lysozyme-like_dom_sf"/>
</dbReference>
<keyword evidence="1" id="KW-0808">Transferase</keyword>
<protein>
    <recommendedName>
        <fullName evidence="2">Glycosyl transferase family 51 domain-containing protein</fullName>
    </recommendedName>
</protein>
<accession>A0A2M8C2A1</accession>
<organism evidence="3 4">
    <name type="scientific">Candidatus Brennerbacteria bacterium CG_4_9_14_3_um_filter_43_9</name>
    <dbReference type="NCBI Taxonomy" id="1974522"/>
    <lineage>
        <taxon>Bacteria</taxon>
        <taxon>Candidatus Brenneribacteriota</taxon>
    </lineage>
</organism>